<dbReference type="EMBL" id="QCYK01000003">
    <property type="protein sequence ID" value="PUZ23454.1"/>
    <property type="molecule type" value="Genomic_DNA"/>
</dbReference>
<dbReference type="NCBIfam" id="TIGR03072">
    <property type="entry name" value="release_prfH"/>
    <property type="match status" value="1"/>
</dbReference>
<dbReference type="InterPro" id="IPR017509">
    <property type="entry name" value="PrfH"/>
</dbReference>
<reference evidence="3 4" key="1">
    <citation type="submission" date="2018-04" db="EMBL/GenBank/DDBJ databases">
        <title>Chitinophaga fuyangensis sp. nov., isolated from soil in a chemical factory.</title>
        <authorList>
            <person name="Chen K."/>
        </authorList>
    </citation>
    <scope>NUCLEOTIDE SEQUENCE [LARGE SCALE GENOMIC DNA]</scope>
    <source>
        <strain evidence="3 4">LY-1</strain>
    </source>
</reference>
<dbReference type="InterPro" id="IPR000352">
    <property type="entry name" value="Pep_chain_release_fac_I"/>
</dbReference>
<feature type="domain" description="Prokaryotic-type class I peptide chain release factors" evidence="2">
    <location>
        <begin position="119"/>
        <end position="135"/>
    </location>
</feature>
<gene>
    <name evidence="3" type="ORF">DCC81_20175</name>
</gene>
<dbReference type="Proteomes" id="UP000244450">
    <property type="component" value="Unassembled WGS sequence"/>
</dbReference>
<name>A0A2T7BED3_9BACT</name>
<dbReference type="PANTHER" id="PTHR43804">
    <property type="entry name" value="LD18447P"/>
    <property type="match status" value="1"/>
</dbReference>
<comment type="similarity">
    <text evidence="1">Belongs to the prokaryotic/mitochondrial release factor family.</text>
</comment>
<dbReference type="Gene3D" id="3.30.160.20">
    <property type="match status" value="1"/>
</dbReference>
<evidence type="ECO:0000259" key="2">
    <source>
        <dbReference type="PROSITE" id="PS00745"/>
    </source>
</evidence>
<organism evidence="3 4">
    <name type="scientific">Chitinophaga parva</name>
    <dbReference type="NCBI Taxonomy" id="2169414"/>
    <lineage>
        <taxon>Bacteria</taxon>
        <taxon>Pseudomonadati</taxon>
        <taxon>Bacteroidota</taxon>
        <taxon>Chitinophagia</taxon>
        <taxon>Chitinophagales</taxon>
        <taxon>Chitinophagaceae</taxon>
        <taxon>Chitinophaga</taxon>
    </lineage>
</organism>
<dbReference type="AlphaFoldDB" id="A0A2T7BED3"/>
<dbReference type="InterPro" id="IPR050057">
    <property type="entry name" value="Prokaryotic/Mito_RF"/>
</dbReference>
<accession>A0A2T7BED3</accession>
<evidence type="ECO:0000313" key="3">
    <source>
        <dbReference type="EMBL" id="PUZ23454.1"/>
    </source>
</evidence>
<proteinExistence type="inferred from homology"/>
<dbReference type="PROSITE" id="PS00745">
    <property type="entry name" value="RF_PROK_I"/>
    <property type="match status" value="1"/>
</dbReference>
<dbReference type="Gene3D" id="3.30.70.1660">
    <property type="match status" value="1"/>
</dbReference>
<dbReference type="InterPro" id="IPR045853">
    <property type="entry name" value="Pep_chain_release_fac_I_sf"/>
</dbReference>
<keyword evidence="4" id="KW-1185">Reference proteome</keyword>
<comment type="caution">
    <text evidence="3">The sequence shown here is derived from an EMBL/GenBank/DDBJ whole genome shotgun (WGS) entry which is preliminary data.</text>
</comment>
<dbReference type="PANTHER" id="PTHR43804:SF9">
    <property type="entry name" value="PEPTIDE CHAIN RELEASE FACTOR HOMOLOG-RELATED"/>
    <property type="match status" value="1"/>
</dbReference>
<dbReference type="OrthoDB" id="9815709at2"/>
<sequence>MNNYIFLQVSAGRGPEECSRVVAKLLPLLLKSATAEGLTAEVVDQVPGNVQHTLQSVLLRIAGANIPAFLSAWEGTVQWIGQSPFRRYHGRKNWFVSVRSFAPGEKSIPDGQITYKTTRASGPGGQHVNKTETAVWAIHAASGLRVLASDSRSQHQNKKLATERLLVKLAAWEVEDQLARVQEQWNQHTQLQRGGAVKVIQAPLV</sequence>
<dbReference type="Pfam" id="PF00472">
    <property type="entry name" value="RF-1"/>
    <property type="match status" value="1"/>
</dbReference>
<evidence type="ECO:0000256" key="1">
    <source>
        <dbReference type="ARBA" id="ARBA00010835"/>
    </source>
</evidence>
<protein>
    <submittedName>
        <fullName evidence="3">Peptide chain release factor H</fullName>
    </submittedName>
</protein>
<dbReference type="RefSeq" id="WP_108689258.1">
    <property type="nucleotide sequence ID" value="NZ_QCYK01000003.1"/>
</dbReference>
<dbReference type="SUPFAM" id="SSF75620">
    <property type="entry name" value="Release factor"/>
    <property type="match status" value="1"/>
</dbReference>
<dbReference type="GO" id="GO:0003747">
    <property type="term" value="F:translation release factor activity"/>
    <property type="evidence" value="ECO:0007669"/>
    <property type="project" value="InterPro"/>
</dbReference>
<evidence type="ECO:0000313" key="4">
    <source>
        <dbReference type="Proteomes" id="UP000244450"/>
    </source>
</evidence>